<proteinExistence type="predicted"/>
<reference evidence="3" key="1">
    <citation type="submission" date="2020-12" db="UniProtKB">
        <authorList>
            <consortium name="WormBaseParasite"/>
        </authorList>
    </citation>
    <scope>IDENTIFICATION</scope>
    <source>
        <strain evidence="3">MHco3</strain>
    </source>
</reference>
<keyword evidence="1" id="KW-1133">Transmembrane helix</keyword>
<accession>A0A7I4YY41</accession>
<evidence type="ECO:0000313" key="2">
    <source>
        <dbReference type="Proteomes" id="UP000025227"/>
    </source>
</evidence>
<evidence type="ECO:0000256" key="1">
    <source>
        <dbReference type="SAM" id="Phobius"/>
    </source>
</evidence>
<feature type="transmembrane region" description="Helical" evidence="1">
    <location>
        <begin position="36"/>
        <end position="59"/>
    </location>
</feature>
<keyword evidence="2" id="KW-1185">Reference proteome</keyword>
<keyword evidence="1" id="KW-0472">Membrane</keyword>
<dbReference type="Proteomes" id="UP000025227">
    <property type="component" value="Unplaced"/>
</dbReference>
<evidence type="ECO:0000313" key="3">
    <source>
        <dbReference type="WBParaSite" id="HCON_00159632-00001"/>
    </source>
</evidence>
<organism evidence="2 3">
    <name type="scientific">Haemonchus contortus</name>
    <name type="common">Barber pole worm</name>
    <dbReference type="NCBI Taxonomy" id="6289"/>
    <lineage>
        <taxon>Eukaryota</taxon>
        <taxon>Metazoa</taxon>
        <taxon>Ecdysozoa</taxon>
        <taxon>Nematoda</taxon>
        <taxon>Chromadorea</taxon>
        <taxon>Rhabditida</taxon>
        <taxon>Rhabditina</taxon>
        <taxon>Rhabditomorpha</taxon>
        <taxon>Strongyloidea</taxon>
        <taxon>Trichostrongylidae</taxon>
        <taxon>Haemonchus</taxon>
    </lineage>
</organism>
<keyword evidence="1" id="KW-0812">Transmembrane</keyword>
<dbReference type="AlphaFoldDB" id="A0A7I4YY41"/>
<protein>
    <submittedName>
        <fullName evidence="3">7TM GPCR domain containing protein</fullName>
    </submittedName>
</protein>
<name>A0A7I4YY41_HAECO</name>
<dbReference type="WBParaSite" id="HCON_00159632-00001">
    <property type="protein sequence ID" value="HCON_00159632-00001"/>
    <property type="gene ID" value="HCON_00159632"/>
</dbReference>
<sequence length="62" mass="6813">MVVMVHGEAIVPMGTQAILGIIFSSYLLVFTATDSIIIVLYNMYTVNIVSVGIVDLCLYHIH</sequence>
<feature type="transmembrane region" description="Helical" evidence="1">
    <location>
        <begin position="9"/>
        <end position="30"/>
    </location>
</feature>